<keyword evidence="5 7" id="KW-0732">Signal</keyword>
<dbReference type="InterPro" id="IPR008801">
    <property type="entry name" value="RALF"/>
</dbReference>
<gene>
    <name evidence="8" type="ORF">MIMGU_mgv11b020204mg</name>
</gene>
<dbReference type="PANTHER" id="PTHR39112">
    <property type="entry name" value="PROTEIN RALF-LIKE 27-RELATED"/>
    <property type="match status" value="1"/>
</dbReference>
<organism evidence="8 9">
    <name type="scientific">Erythranthe guttata</name>
    <name type="common">Yellow monkey flower</name>
    <name type="synonym">Mimulus guttatus</name>
    <dbReference type="NCBI Taxonomy" id="4155"/>
    <lineage>
        <taxon>Eukaryota</taxon>
        <taxon>Viridiplantae</taxon>
        <taxon>Streptophyta</taxon>
        <taxon>Embryophyta</taxon>
        <taxon>Tracheophyta</taxon>
        <taxon>Spermatophyta</taxon>
        <taxon>Magnoliopsida</taxon>
        <taxon>eudicotyledons</taxon>
        <taxon>Gunneridae</taxon>
        <taxon>Pentapetalae</taxon>
        <taxon>asterids</taxon>
        <taxon>lamiids</taxon>
        <taxon>Lamiales</taxon>
        <taxon>Phrymaceae</taxon>
        <taxon>Erythranthe</taxon>
    </lineage>
</organism>
<proteinExistence type="inferred from homology"/>
<evidence type="ECO:0000313" key="9">
    <source>
        <dbReference type="Proteomes" id="UP000030748"/>
    </source>
</evidence>
<dbReference type="EMBL" id="KI630214">
    <property type="protein sequence ID" value="EYU44217.1"/>
    <property type="molecule type" value="Genomic_DNA"/>
</dbReference>
<protein>
    <recommendedName>
        <fullName evidence="10">Rapid alkalinization factor 1</fullName>
    </recommendedName>
</protein>
<name>A0A022RUM0_ERYGU</name>
<evidence type="ECO:0000256" key="3">
    <source>
        <dbReference type="ARBA" id="ARBA00022525"/>
    </source>
</evidence>
<sequence>MEKIKINALLQAAAAALVVLILLLSAEEAECRSTVGAPAFNVTGVGDWLDDGGEEFLMESETSRRILQAGGKNTINYRPLQPELPFCDSVVYGSCIGKDSKTYTKRNCGYHNSCFRPGS</sequence>
<keyword evidence="6" id="KW-1015">Disulfide bond</keyword>
<evidence type="ECO:0008006" key="10">
    <source>
        <dbReference type="Google" id="ProtNLM"/>
    </source>
</evidence>
<dbReference type="AlphaFoldDB" id="A0A022RUM0"/>
<evidence type="ECO:0000313" key="8">
    <source>
        <dbReference type="EMBL" id="EYU44217.1"/>
    </source>
</evidence>
<comment type="subcellular location">
    <subcellularLocation>
        <location evidence="1">Secreted</location>
    </subcellularLocation>
</comment>
<evidence type="ECO:0000256" key="5">
    <source>
        <dbReference type="ARBA" id="ARBA00022729"/>
    </source>
</evidence>
<dbReference type="GO" id="GO:0005576">
    <property type="term" value="C:extracellular region"/>
    <property type="evidence" value="ECO:0007669"/>
    <property type="project" value="UniProtKB-SubCell"/>
</dbReference>
<evidence type="ECO:0000256" key="7">
    <source>
        <dbReference type="SAM" id="SignalP"/>
    </source>
</evidence>
<keyword evidence="3" id="KW-0964">Secreted</keyword>
<dbReference type="Proteomes" id="UP000030748">
    <property type="component" value="Unassembled WGS sequence"/>
</dbReference>
<evidence type="ECO:0000256" key="2">
    <source>
        <dbReference type="ARBA" id="ARBA00009178"/>
    </source>
</evidence>
<evidence type="ECO:0000256" key="4">
    <source>
        <dbReference type="ARBA" id="ARBA00022702"/>
    </source>
</evidence>
<keyword evidence="4" id="KW-0372">Hormone</keyword>
<comment type="similarity">
    <text evidence="2">Belongs to the plant rapid alkalinization factor (RALF) family.</text>
</comment>
<feature type="chain" id="PRO_5001505455" description="Rapid alkalinization factor 1" evidence="7">
    <location>
        <begin position="32"/>
        <end position="119"/>
    </location>
</feature>
<reference evidence="8 9" key="1">
    <citation type="journal article" date="2013" name="Proc. Natl. Acad. Sci. U.S.A.">
        <title>Fine-scale variation in meiotic recombination in Mimulus inferred from population shotgun sequencing.</title>
        <authorList>
            <person name="Hellsten U."/>
            <person name="Wright K.M."/>
            <person name="Jenkins J."/>
            <person name="Shu S."/>
            <person name="Yuan Y."/>
            <person name="Wessler S.R."/>
            <person name="Schmutz J."/>
            <person name="Willis J.H."/>
            <person name="Rokhsar D.S."/>
        </authorList>
    </citation>
    <scope>NUCLEOTIDE SEQUENCE [LARGE SCALE GENOMIC DNA]</scope>
    <source>
        <strain evidence="9">cv. DUN x IM62</strain>
    </source>
</reference>
<dbReference type="InterPro" id="IPR039252">
    <property type="entry name" value="RALFL27"/>
</dbReference>
<evidence type="ECO:0000256" key="1">
    <source>
        <dbReference type="ARBA" id="ARBA00004613"/>
    </source>
</evidence>
<dbReference type="Pfam" id="PF05498">
    <property type="entry name" value="RALF"/>
    <property type="match status" value="1"/>
</dbReference>
<accession>A0A022RUM0</accession>
<keyword evidence="9" id="KW-1185">Reference proteome</keyword>
<dbReference type="PANTHER" id="PTHR39112:SF1">
    <property type="entry name" value="PROTEIN RALF-LIKE 27"/>
    <property type="match status" value="1"/>
</dbReference>
<evidence type="ECO:0000256" key="6">
    <source>
        <dbReference type="ARBA" id="ARBA00023157"/>
    </source>
</evidence>
<dbReference type="GO" id="GO:0005179">
    <property type="term" value="F:hormone activity"/>
    <property type="evidence" value="ECO:0007669"/>
    <property type="project" value="UniProtKB-KW"/>
</dbReference>
<feature type="signal peptide" evidence="7">
    <location>
        <begin position="1"/>
        <end position="31"/>
    </location>
</feature>